<dbReference type="InterPro" id="IPR027417">
    <property type="entry name" value="P-loop_NTPase"/>
</dbReference>
<dbReference type="GO" id="GO:0006283">
    <property type="term" value="P:transcription-coupled nucleotide-excision repair"/>
    <property type="evidence" value="ECO:0007669"/>
    <property type="project" value="TreeGrafter"/>
</dbReference>
<feature type="compositionally biased region" description="Basic and acidic residues" evidence="21">
    <location>
        <begin position="883"/>
        <end position="896"/>
    </location>
</feature>
<dbReference type="FunFam" id="3.40.50.300:FF:000863">
    <property type="entry name" value="DNA excision repair protein ERCC-6"/>
    <property type="match status" value="1"/>
</dbReference>
<evidence type="ECO:0000256" key="11">
    <source>
        <dbReference type="ARBA" id="ARBA00022840"/>
    </source>
</evidence>
<evidence type="ECO:0000256" key="18">
    <source>
        <dbReference type="ARBA" id="ARBA00071998"/>
    </source>
</evidence>
<reference evidence="24" key="1">
    <citation type="submission" date="2016-09" db="EMBL/GenBank/DDBJ databases">
        <authorList>
            <person name="Capua I."/>
            <person name="De Benedictis P."/>
            <person name="Joannis T."/>
            <person name="Lombin L.H."/>
            <person name="Cattoli G."/>
        </authorList>
    </citation>
    <scope>NUCLEOTIDE SEQUENCE</scope>
</reference>
<dbReference type="InterPro" id="IPR000330">
    <property type="entry name" value="SNF2_N"/>
</dbReference>
<keyword evidence="9" id="KW-0378">Hydrolase</keyword>
<evidence type="ECO:0000256" key="3">
    <source>
        <dbReference type="ARBA" id="ARBA00011467"/>
    </source>
</evidence>
<dbReference type="Pfam" id="PF25875">
    <property type="entry name" value="WHD_Rad26_CSB"/>
    <property type="match status" value="1"/>
</dbReference>
<dbReference type="SMART" id="SM00490">
    <property type="entry name" value="HELICc"/>
    <property type="match status" value="1"/>
</dbReference>
<dbReference type="InterPro" id="IPR049730">
    <property type="entry name" value="SNF2/RAD54-like_C"/>
</dbReference>
<keyword evidence="14" id="KW-0539">Nucleus</keyword>
<feature type="compositionally biased region" description="Low complexity" evidence="21">
    <location>
        <begin position="840"/>
        <end position="850"/>
    </location>
</feature>
<evidence type="ECO:0000256" key="4">
    <source>
        <dbReference type="ARBA" id="ARBA00015341"/>
    </source>
</evidence>
<keyword evidence="6" id="KW-0547">Nucleotide-binding</keyword>
<evidence type="ECO:0000256" key="10">
    <source>
        <dbReference type="ARBA" id="ARBA00022806"/>
    </source>
</evidence>
<dbReference type="GO" id="GO:0016787">
    <property type="term" value="F:hydrolase activity"/>
    <property type="evidence" value="ECO:0007669"/>
    <property type="project" value="UniProtKB-KW"/>
</dbReference>
<keyword evidence="15" id="KW-0131">Cell cycle</keyword>
<dbReference type="GO" id="GO:0008094">
    <property type="term" value="F:ATP-dependent activity, acting on DNA"/>
    <property type="evidence" value="ECO:0007669"/>
    <property type="project" value="TreeGrafter"/>
</dbReference>
<evidence type="ECO:0000259" key="23">
    <source>
        <dbReference type="PROSITE" id="PS51194"/>
    </source>
</evidence>
<organism evidence="24">
    <name type="scientific">Amblyomma sculptum</name>
    <name type="common">Tick</name>
    <dbReference type="NCBI Taxonomy" id="1581419"/>
    <lineage>
        <taxon>Eukaryota</taxon>
        <taxon>Metazoa</taxon>
        <taxon>Ecdysozoa</taxon>
        <taxon>Arthropoda</taxon>
        <taxon>Chelicerata</taxon>
        <taxon>Arachnida</taxon>
        <taxon>Acari</taxon>
        <taxon>Parasitiformes</taxon>
        <taxon>Ixodida</taxon>
        <taxon>Ixodoidea</taxon>
        <taxon>Ixodidae</taxon>
        <taxon>Amblyomminae</taxon>
        <taxon>Amblyomma</taxon>
    </lineage>
</organism>
<keyword evidence="12" id="KW-0238">DNA-binding</keyword>
<feature type="domain" description="Helicase ATP-binding" evidence="22">
    <location>
        <begin position="325"/>
        <end position="497"/>
    </location>
</feature>
<dbReference type="CDD" id="cd18000">
    <property type="entry name" value="DEXHc_ERCC6"/>
    <property type="match status" value="1"/>
</dbReference>
<evidence type="ECO:0000256" key="5">
    <source>
        <dbReference type="ARBA" id="ARBA00022618"/>
    </source>
</evidence>
<dbReference type="CDD" id="cd18793">
    <property type="entry name" value="SF2_C_SNF"/>
    <property type="match status" value="1"/>
</dbReference>
<dbReference type="Gene3D" id="3.40.50.300">
    <property type="entry name" value="P-loop containing nucleotide triphosphate hydrolases"/>
    <property type="match status" value="1"/>
</dbReference>
<dbReference type="InterPro" id="IPR038718">
    <property type="entry name" value="SNF2-like_sf"/>
</dbReference>
<evidence type="ECO:0000256" key="13">
    <source>
        <dbReference type="ARBA" id="ARBA00023204"/>
    </source>
</evidence>
<feature type="non-terminal residue" evidence="24">
    <location>
        <position position="1"/>
    </location>
</feature>
<evidence type="ECO:0000256" key="21">
    <source>
        <dbReference type="SAM" id="MobiDB-lite"/>
    </source>
</evidence>
<evidence type="ECO:0000259" key="22">
    <source>
        <dbReference type="PROSITE" id="PS51192"/>
    </source>
</evidence>
<feature type="region of interest" description="Disordered" evidence="21">
    <location>
        <begin position="833"/>
        <end position="932"/>
    </location>
</feature>
<evidence type="ECO:0000256" key="15">
    <source>
        <dbReference type="ARBA" id="ARBA00023306"/>
    </source>
</evidence>
<evidence type="ECO:0000256" key="2">
    <source>
        <dbReference type="ARBA" id="ARBA00007025"/>
    </source>
</evidence>
<dbReference type="InterPro" id="IPR014001">
    <property type="entry name" value="Helicase_ATP-bd"/>
</dbReference>
<evidence type="ECO:0000256" key="1">
    <source>
        <dbReference type="ARBA" id="ARBA00004123"/>
    </source>
</evidence>
<dbReference type="InterPro" id="IPR001650">
    <property type="entry name" value="Helicase_C-like"/>
</dbReference>
<keyword evidence="8" id="KW-0498">Mitosis</keyword>
<dbReference type="GO" id="GO:0005634">
    <property type="term" value="C:nucleus"/>
    <property type="evidence" value="ECO:0007669"/>
    <property type="project" value="UniProtKB-SubCell"/>
</dbReference>
<keyword evidence="5" id="KW-0132">Cell division</keyword>
<dbReference type="InterPro" id="IPR058951">
    <property type="entry name" value="WHD_Rad26_CSB-like"/>
</dbReference>
<comment type="similarity">
    <text evidence="2">Belongs to the SNF2/RAD54 helicase family.</text>
</comment>
<dbReference type="FunFam" id="3.40.50.10810:FF:000042">
    <property type="entry name" value="SNF2 family helicase-like protein"/>
    <property type="match status" value="1"/>
</dbReference>
<keyword evidence="10" id="KW-0347">Helicase</keyword>
<evidence type="ECO:0000256" key="17">
    <source>
        <dbReference type="ARBA" id="ARBA00029956"/>
    </source>
</evidence>
<dbReference type="InterPro" id="IPR050496">
    <property type="entry name" value="SNF2_RAD54_helicase_repair"/>
</dbReference>
<evidence type="ECO:0000256" key="20">
    <source>
        <dbReference type="ARBA" id="ARBA00079118"/>
    </source>
</evidence>
<keyword evidence="7" id="KW-0227">DNA damage</keyword>
<dbReference type="GO" id="GO:0051301">
    <property type="term" value="P:cell division"/>
    <property type="evidence" value="ECO:0007669"/>
    <property type="project" value="UniProtKB-KW"/>
</dbReference>
<dbReference type="PANTHER" id="PTHR45629">
    <property type="entry name" value="SNF2/RAD54 FAMILY MEMBER"/>
    <property type="match status" value="1"/>
</dbReference>
<evidence type="ECO:0000256" key="14">
    <source>
        <dbReference type="ARBA" id="ARBA00023242"/>
    </source>
</evidence>
<dbReference type="GO" id="GO:0005524">
    <property type="term" value="F:ATP binding"/>
    <property type="evidence" value="ECO:0007669"/>
    <property type="project" value="UniProtKB-KW"/>
</dbReference>
<reference evidence="24" key="2">
    <citation type="journal article" date="2017" name="Front. Cell. Infect. Microbiol.">
        <title>Analysis of the Salivary Gland Transcriptome of Unfed and Partially Fed Amblyomma sculptum Ticks and Descriptive Proteome of the Saliva.</title>
        <authorList>
            <person name="Esteves E."/>
            <person name="Maruyama S.R."/>
            <person name="Kawahara R."/>
            <person name="Fujita A."/>
            <person name="Martins L.A."/>
            <person name="Righi A.A."/>
            <person name="Costa F.B."/>
            <person name="Palmisano G."/>
            <person name="Labruna M.B."/>
            <person name="Sa-Nunes A."/>
            <person name="Ribeiro J.M.C."/>
            <person name="Fogaca A.C."/>
        </authorList>
    </citation>
    <scope>NUCLEOTIDE SEQUENCE</scope>
</reference>
<dbReference type="PANTHER" id="PTHR45629:SF7">
    <property type="entry name" value="DNA EXCISION REPAIR PROTEIN ERCC-6-RELATED"/>
    <property type="match status" value="1"/>
</dbReference>
<evidence type="ECO:0000256" key="6">
    <source>
        <dbReference type="ARBA" id="ARBA00022741"/>
    </source>
</evidence>
<evidence type="ECO:0000256" key="7">
    <source>
        <dbReference type="ARBA" id="ARBA00022763"/>
    </source>
</evidence>
<evidence type="ECO:0000256" key="19">
    <source>
        <dbReference type="ARBA" id="ARBA00076356"/>
    </source>
</evidence>
<feature type="compositionally biased region" description="Basic and acidic residues" evidence="21">
    <location>
        <begin position="97"/>
        <end position="106"/>
    </location>
</feature>
<feature type="compositionally biased region" description="Acidic residues" evidence="21">
    <location>
        <begin position="212"/>
        <end position="223"/>
    </location>
</feature>
<feature type="region of interest" description="Disordered" evidence="21">
    <location>
        <begin position="1015"/>
        <end position="1093"/>
    </location>
</feature>
<feature type="compositionally biased region" description="Acidic residues" evidence="21">
    <location>
        <begin position="192"/>
        <end position="205"/>
    </location>
</feature>
<feature type="domain" description="Helicase C-terminal" evidence="23">
    <location>
        <begin position="645"/>
        <end position="805"/>
    </location>
</feature>
<dbReference type="PROSITE" id="PS51192">
    <property type="entry name" value="HELICASE_ATP_BIND_1"/>
    <property type="match status" value="1"/>
</dbReference>
<accession>A0A1E1XM60</accession>
<dbReference type="EMBL" id="GFAA01003034">
    <property type="protein sequence ID" value="JAU00401.1"/>
    <property type="molecule type" value="mRNA"/>
</dbReference>
<comment type="subcellular location">
    <subcellularLocation>
        <location evidence="1">Nucleus</location>
    </subcellularLocation>
</comment>
<dbReference type="AlphaFoldDB" id="A0A1E1XM60"/>
<sequence length="1205" mass="134395">EQAEELRGLGVYTACNQADLEQGVLEEMDRIVQQKEAEERRKATEKELLAVRRSIVMARRRLAQLERKVSPEQLAASRYVPAEIFTRHRHDKEEELQKLEAEEKRLLAQQQSDPPPEEPGSGGWRVAGGPSSQQQVGETEEERLIRTGQMTPFGSVAPPRGAVLGEAAAVLCPPPRKRRRRHPVLPSGKVDESEEDGHDEAESDEEYRPEGESGGESEDDDLPASEKEAKGGRRGSPRAEKKSSSREKGKAARKITDDGNYAAYLRRLKEHRRQRLVEKHRRIVEGGGCLEEEESAVEVDDEFRVPREIWNKLYRYQQTGVRWLWELHRLNCGGIVGDEMGLGKTVQTIAFLAGLRHSRLHCPGDSFTGLGPVLLVCPATVMHQWVREFHRWCPPLRVAILHESGSYAGNKESLVKQVVRENGVLVTSYACVAKLSGHRHHWHYVILDEGHKIRNPDAQTTLACKQFRTPHRLILSGSPIQNSLRELWSLLDFVFPGKLGTLPVFLQEFAVPITQGGYANASEVQVQTAYRCASALRDIIRPYLLRRMKEDVRSHLQLPAKSEQVLFCRLTDHQREVYRQYLDSPDVASILVGRLQVFVGLIQLRKICNHPDLYDGGPKILGNVDASTLPPEMRYGFPGRSGKMAVVEGLLKLWKRQNHRVLLFTQSRQMLVVLERFVQEQGYTYMVMTGSTPIGSRQPAINKFNADPSVFVFLLTTRVGGLGVNLTGADRVVIYDPDWNPSTDSQARERAWRIGQRRDVTIYRLLTAGTIEEKIYHRQIFKQFLTNRVLKDPKQRRFFKTNDLHELFTLADDGKKTETSAIFAGTGSNIKVNKREKRSSGGAEAAASAGHGVPGSSAGPPPDQGVREEGATVEPGPTSKEAGLSDEKIRQMRELARQLSQKISRGTSERPVGKPKKDEERGGKRHRSRSAVVEGEQIGYVVKQAAYQPGGKDALPEQSQKQDDYVLHKLFKKSGVHSAMRHDRILDSAESDYSLVEGEAERVAREAIRRLRESRRQCLSARSGVPTWTGTHGASGAPPGEARPRFGQKKASRPSQQAGSSPKPSPKKPSGPLFREPNPFTQEEAVSSSSGPVSSSELLACIRARKPSSAAEEEDALESSSGLPSAFLDTGQGELDELLQDLQTFVAFGASVDGQATTGEVLDAFRDKVRAGGKVPIFKALLSKICEFHRNQDGQGVWKLRPEFR</sequence>
<feature type="compositionally biased region" description="Basic and acidic residues" evidence="21">
    <location>
        <begin position="907"/>
        <end position="922"/>
    </location>
</feature>
<name>A0A1E1XM60_AMBSC</name>
<evidence type="ECO:0000256" key="16">
    <source>
        <dbReference type="ARBA" id="ARBA00024776"/>
    </source>
</evidence>
<dbReference type="SUPFAM" id="SSF52540">
    <property type="entry name" value="P-loop containing nucleoside triphosphate hydrolases"/>
    <property type="match status" value="2"/>
</dbReference>
<dbReference type="Gene3D" id="3.40.50.10810">
    <property type="entry name" value="Tandem AAA-ATPase domain"/>
    <property type="match status" value="1"/>
</dbReference>
<proteinExistence type="evidence at transcript level"/>
<protein>
    <recommendedName>
        <fullName evidence="18">DNA excision repair protein ERCC-6</fullName>
    </recommendedName>
    <alternativeName>
        <fullName evidence="19">ATP-dependent helicase ERCC6</fullName>
    </alternativeName>
    <alternativeName>
        <fullName evidence="20">Cockayne syndrome protein CSB</fullName>
    </alternativeName>
    <alternativeName>
        <fullName evidence="4">DNA repair and recombination protein RAD54-like</fullName>
    </alternativeName>
    <alternativeName>
        <fullName evidence="17">Protein okra</fullName>
    </alternativeName>
</protein>
<evidence type="ECO:0000313" key="24">
    <source>
        <dbReference type="EMBL" id="JAU00401.1"/>
    </source>
</evidence>
<dbReference type="SMART" id="SM00487">
    <property type="entry name" value="DEXDc"/>
    <property type="match status" value="1"/>
</dbReference>
<evidence type="ECO:0000256" key="9">
    <source>
        <dbReference type="ARBA" id="ARBA00022801"/>
    </source>
</evidence>
<dbReference type="GO" id="GO:0004386">
    <property type="term" value="F:helicase activity"/>
    <property type="evidence" value="ECO:0007669"/>
    <property type="project" value="UniProtKB-KW"/>
</dbReference>
<dbReference type="PROSITE" id="PS51194">
    <property type="entry name" value="HELICASE_CTER"/>
    <property type="match status" value="1"/>
</dbReference>
<dbReference type="Pfam" id="PF00176">
    <property type="entry name" value="SNF2-rel_dom"/>
    <property type="match status" value="1"/>
</dbReference>
<keyword evidence="11" id="KW-0067">ATP-binding</keyword>
<feature type="compositionally biased region" description="Basic and acidic residues" evidence="21">
    <location>
        <begin position="224"/>
        <end position="255"/>
    </location>
</feature>
<evidence type="ECO:0000256" key="12">
    <source>
        <dbReference type="ARBA" id="ARBA00023125"/>
    </source>
</evidence>
<comment type="function">
    <text evidence="16">Involved in mitotic DNA repair and meiotic recombination. Functions in the recombinational DNA repair pathway. Essential for interhomolog gene conversion (GC), but may have a less important role in intersister GC than spn-A/Rad51. In the presence of DNA, spn-A/Rad51 enhances the ATPase activity of okr/Rad54.</text>
</comment>
<dbReference type="CDD" id="cd22254">
    <property type="entry name" value="CSB_WHD"/>
    <property type="match status" value="1"/>
</dbReference>
<feature type="region of interest" description="Disordered" evidence="21">
    <location>
        <begin position="97"/>
        <end position="255"/>
    </location>
</feature>
<dbReference type="Pfam" id="PF00271">
    <property type="entry name" value="Helicase_C"/>
    <property type="match status" value="1"/>
</dbReference>
<evidence type="ECO:0000256" key="8">
    <source>
        <dbReference type="ARBA" id="ARBA00022776"/>
    </source>
</evidence>
<keyword evidence="13" id="KW-0234">DNA repair</keyword>
<comment type="subunit">
    <text evidence="3">Interacts (via N-terminus) with spn-A/Rad51.</text>
</comment>